<protein>
    <submittedName>
        <fullName evidence="2">Uncharacterized protein</fullName>
    </submittedName>
</protein>
<reference evidence="2 3" key="1">
    <citation type="submission" date="2016-11" db="EMBL/GenBank/DDBJ databases">
        <title>Draft Genome Sequences of Nine Cyanobacterial Strains from Diverse Habitats.</title>
        <authorList>
            <person name="Zhu T."/>
            <person name="Hou S."/>
            <person name="Lu X."/>
            <person name="Hess W.R."/>
        </authorList>
    </citation>
    <scope>NUCLEOTIDE SEQUENCE [LARGE SCALE GENOMIC DNA]</scope>
    <source>
        <strain evidence="2 3">NIES-30</strain>
    </source>
</reference>
<accession>A0A1U7J086</accession>
<evidence type="ECO:0000256" key="1">
    <source>
        <dbReference type="SAM" id="MobiDB-lite"/>
    </source>
</evidence>
<feature type="compositionally biased region" description="Polar residues" evidence="1">
    <location>
        <begin position="108"/>
        <end position="118"/>
    </location>
</feature>
<gene>
    <name evidence="2" type="ORF">NIES30_20820</name>
</gene>
<dbReference type="AlphaFoldDB" id="A0A1U7J086"/>
<proteinExistence type="predicted"/>
<dbReference type="RefSeq" id="WP_073610381.1">
    <property type="nucleotide sequence ID" value="NZ_MRCG01000019.1"/>
</dbReference>
<evidence type="ECO:0000313" key="2">
    <source>
        <dbReference type="EMBL" id="OKH44940.1"/>
    </source>
</evidence>
<dbReference type="OrthoDB" id="531519at2"/>
<comment type="caution">
    <text evidence="2">The sequence shown here is derived from an EMBL/GenBank/DDBJ whole genome shotgun (WGS) entry which is preliminary data.</text>
</comment>
<name>A0A1U7J086_9CYAN</name>
<dbReference type="Proteomes" id="UP000185557">
    <property type="component" value="Unassembled WGS sequence"/>
</dbReference>
<evidence type="ECO:0000313" key="3">
    <source>
        <dbReference type="Proteomes" id="UP000185557"/>
    </source>
</evidence>
<feature type="region of interest" description="Disordered" evidence="1">
    <location>
        <begin position="95"/>
        <end position="118"/>
    </location>
</feature>
<sequence>MARKKRSSQVVVKAERRAASMAAIASDLNLGHGMSVQEFNNSIERVRERIATYNRLLSNVDQVYNDMLLEEAALSELTERMLAAVAARYGRRSPEYEMAGGSRRSTQRRVLSATSLVE</sequence>
<dbReference type="EMBL" id="MRCG01000019">
    <property type="protein sequence ID" value="OKH44940.1"/>
    <property type="molecule type" value="Genomic_DNA"/>
</dbReference>
<keyword evidence="3" id="KW-1185">Reference proteome</keyword>
<organism evidence="2 3">
    <name type="scientific">Phormidium tenue NIES-30</name>
    <dbReference type="NCBI Taxonomy" id="549789"/>
    <lineage>
        <taxon>Bacteria</taxon>
        <taxon>Bacillati</taxon>
        <taxon>Cyanobacteriota</taxon>
        <taxon>Cyanophyceae</taxon>
        <taxon>Oscillatoriophycideae</taxon>
        <taxon>Oscillatoriales</taxon>
        <taxon>Oscillatoriaceae</taxon>
        <taxon>Phormidium</taxon>
    </lineage>
</organism>